<accession>A0A646HFN4</accession>
<comment type="caution">
    <text evidence="1">The sequence shown here is derived from an EMBL/GenBank/DDBJ whole genome shotgun (WGS) entry which is preliminary data.</text>
</comment>
<dbReference type="AlphaFoldDB" id="A0A646HFN4"/>
<dbReference type="Proteomes" id="UP000420635">
    <property type="component" value="Unassembled WGS sequence"/>
</dbReference>
<dbReference type="RefSeq" id="WP_153112642.1">
    <property type="nucleotide sequence ID" value="NZ_VZAS01000027.1"/>
</dbReference>
<sequence length="186" mass="21579">MNKIDMAGVIAFCLFFCYSCSSKKGDAQKTLVEMSKHKVVLPLEEMGCFHSAVDTVERKEVVPMKYNFVHYVDSSQCSPCALDRMYNWNKLVDEYSSKGVRFVFIIEPKKEQLEDVHFAIESSGLRNPVYVDSLYTFSRQNSFLPEDQMYRSFLLDKNGKIILVGNPLENNDIKQLWNKLVKHNIR</sequence>
<dbReference type="GO" id="GO:0016491">
    <property type="term" value="F:oxidoreductase activity"/>
    <property type="evidence" value="ECO:0007669"/>
    <property type="project" value="InterPro"/>
</dbReference>
<dbReference type="SUPFAM" id="SSF52833">
    <property type="entry name" value="Thioredoxin-like"/>
    <property type="match status" value="1"/>
</dbReference>
<dbReference type="InterPro" id="IPR013740">
    <property type="entry name" value="Redoxin"/>
</dbReference>
<evidence type="ECO:0000313" key="2">
    <source>
        <dbReference type="Proteomes" id="UP000420635"/>
    </source>
</evidence>
<dbReference type="Pfam" id="PF08534">
    <property type="entry name" value="Redoxin"/>
    <property type="match status" value="1"/>
</dbReference>
<proteinExistence type="predicted"/>
<gene>
    <name evidence="1" type="ORF">F7D59_04510</name>
</gene>
<evidence type="ECO:0000313" key="1">
    <source>
        <dbReference type="EMBL" id="MQN89137.1"/>
    </source>
</evidence>
<dbReference type="InterPro" id="IPR036249">
    <property type="entry name" value="Thioredoxin-like_sf"/>
</dbReference>
<reference evidence="2" key="1">
    <citation type="submission" date="2019-09" db="EMBL/GenBank/DDBJ databases">
        <title>Distinct polysaccharide growth profiles of human intestinal Prevotella copri isolates.</title>
        <authorList>
            <person name="Fehlner-Peach H."/>
            <person name="Magnabosco C."/>
            <person name="Raghavan V."/>
            <person name="Scher J.U."/>
            <person name="Tett A."/>
            <person name="Cox L.M."/>
            <person name="Gottsegen C."/>
            <person name="Watters A."/>
            <person name="Wiltshire- Gordon J.D."/>
            <person name="Segata N."/>
            <person name="Bonneau R."/>
            <person name="Littman D.R."/>
        </authorList>
    </citation>
    <scope>NUCLEOTIDE SEQUENCE [LARGE SCALE GENOMIC DNA]</scope>
    <source>
        <strain evidence="2">iP54</strain>
    </source>
</reference>
<organism evidence="1 2">
    <name type="scientific">Segatella copri</name>
    <dbReference type="NCBI Taxonomy" id="165179"/>
    <lineage>
        <taxon>Bacteria</taxon>
        <taxon>Pseudomonadati</taxon>
        <taxon>Bacteroidota</taxon>
        <taxon>Bacteroidia</taxon>
        <taxon>Bacteroidales</taxon>
        <taxon>Prevotellaceae</taxon>
        <taxon>Segatella</taxon>
    </lineage>
</organism>
<dbReference type="EMBL" id="VZBQ01000049">
    <property type="protein sequence ID" value="MQN89137.1"/>
    <property type="molecule type" value="Genomic_DNA"/>
</dbReference>
<protein>
    <submittedName>
        <fullName evidence="1">Uncharacterized protein</fullName>
    </submittedName>
</protein>
<dbReference type="Gene3D" id="3.40.30.10">
    <property type="entry name" value="Glutaredoxin"/>
    <property type="match status" value="1"/>
</dbReference>
<name>A0A646HFN4_9BACT</name>